<sequence>MVEGSTIAHFHHTLPLLILEYCNNNEEDAHGHGPQHYVSLLDIPTNTSFSPNTSQEYGEITWTEPITITRWIRRSDWPINESEIPATYDCMRTLTSWNVERSLWKHNCDIGMLCRKPNQELVIVKLRTFTSVYGPEASDRVEWEFPGPSSPQDQSWILAARFVSDDVVEVTYLSSYKGKMVDVRLKVAGYGKERHGTHVRWFDPIYGQLFVEMKGESIMLQY</sequence>
<proteinExistence type="predicted"/>
<name>A0A165ZEJ6_9AGAM</name>
<evidence type="ECO:0000313" key="1">
    <source>
        <dbReference type="EMBL" id="KZT34230.1"/>
    </source>
</evidence>
<protein>
    <submittedName>
        <fullName evidence="1">Uncharacterized protein</fullName>
    </submittedName>
</protein>
<dbReference type="Proteomes" id="UP000076798">
    <property type="component" value="Unassembled WGS sequence"/>
</dbReference>
<reference evidence="1 2" key="1">
    <citation type="journal article" date="2016" name="Mol. Biol. Evol.">
        <title>Comparative Genomics of Early-Diverging Mushroom-Forming Fungi Provides Insights into the Origins of Lignocellulose Decay Capabilities.</title>
        <authorList>
            <person name="Nagy L.G."/>
            <person name="Riley R."/>
            <person name="Tritt A."/>
            <person name="Adam C."/>
            <person name="Daum C."/>
            <person name="Floudas D."/>
            <person name="Sun H."/>
            <person name="Yadav J.S."/>
            <person name="Pangilinan J."/>
            <person name="Larsson K.H."/>
            <person name="Matsuura K."/>
            <person name="Barry K."/>
            <person name="Labutti K."/>
            <person name="Kuo R."/>
            <person name="Ohm R.A."/>
            <person name="Bhattacharya S.S."/>
            <person name="Shirouzu T."/>
            <person name="Yoshinaga Y."/>
            <person name="Martin F.M."/>
            <person name="Grigoriev I.V."/>
            <person name="Hibbett D.S."/>
        </authorList>
    </citation>
    <scope>NUCLEOTIDE SEQUENCE [LARGE SCALE GENOMIC DNA]</scope>
    <source>
        <strain evidence="1 2">HHB10207 ss-3</strain>
    </source>
</reference>
<keyword evidence="2" id="KW-1185">Reference proteome</keyword>
<dbReference type="EMBL" id="KV428193">
    <property type="protein sequence ID" value="KZT34230.1"/>
    <property type="molecule type" value="Genomic_DNA"/>
</dbReference>
<gene>
    <name evidence="1" type="ORF">SISSUDRAFT_1036474</name>
</gene>
<organism evidence="1 2">
    <name type="scientific">Sistotremastrum suecicum HHB10207 ss-3</name>
    <dbReference type="NCBI Taxonomy" id="1314776"/>
    <lineage>
        <taxon>Eukaryota</taxon>
        <taxon>Fungi</taxon>
        <taxon>Dikarya</taxon>
        <taxon>Basidiomycota</taxon>
        <taxon>Agaricomycotina</taxon>
        <taxon>Agaricomycetes</taxon>
        <taxon>Sistotremastrales</taxon>
        <taxon>Sistotremastraceae</taxon>
        <taxon>Sistotremastrum</taxon>
    </lineage>
</organism>
<evidence type="ECO:0000313" key="2">
    <source>
        <dbReference type="Proteomes" id="UP000076798"/>
    </source>
</evidence>
<accession>A0A165ZEJ6</accession>
<dbReference type="AlphaFoldDB" id="A0A165ZEJ6"/>